<dbReference type="GO" id="GO:0005524">
    <property type="term" value="F:ATP binding"/>
    <property type="evidence" value="ECO:0007669"/>
    <property type="project" value="UniProtKB-KW"/>
</dbReference>
<dbReference type="PROSITE" id="PS50893">
    <property type="entry name" value="ABC_TRANSPORTER_2"/>
    <property type="match status" value="1"/>
</dbReference>
<reference evidence="10" key="1">
    <citation type="submission" date="2022-06" db="EMBL/GenBank/DDBJ databases">
        <title>A novel DMS-producing enzyme.</title>
        <authorList>
            <person name="Zhang Y."/>
        </authorList>
    </citation>
    <scope>NUCLEOTIDE SEQUENCE</scope>
    <source>
        <strain evidence="10">RT37</strain>
    </source>
</reference>
<evidence type="ECO:0000313" key="10">
    <source>
        <dbReference type="EMBL" id="XBO70660.1"/>
    </source>
</evidence>
<keyword evidence="2" id="KW-0813">Transport</keyword>
<keyword evidence="3" id="KW-1003">Cell membrane</keyword>
<feature type="domain" description="ABC transporter" evidence="9">
    <location>
        <begin position="6"/>
        <end position="254"/>
    </location>
</feature>
<dbReference type="PANTHER" id="PTHR43166">
    <property type="entry name" value="AMINO ACID IMPORT ATP-BINDING PROTEIN"/>
    <property type="match status" value="1"/>
</dbReference>
<keyword evidence="7" id="KW-0472">Membrane</keyword>
<comment type="subcellular location">
    <subcellularLocation>
        <location evidence="1">Cell inner membrane</location>
        <topology evidence="1">Peripheral membrane protein</topology>
    </subcellularLocation>
</comment>
<dbReference type="InterPro" id="IPR027417">
    <property type="entry name" value="P-loop_NTPase"/>
</dbReference>
<evidence type="ECO:0000256" key="6">
    <source>
        <dbReference type="ARBA" id="ARBA00022967"/>
    </source>
</evidence>
<dbReference type="EMBL" id="CP098827">
    <property type="protein sequence ID" value="XBO70660.1"/>
    <property type="molecule type" value="Genomic_DNA"/>
</dbReference>
<dbReference type="PROSITE" id="PS00211">
    <property type="entry name" value="ABC_TRANSPORTER_1"/>
    <property type="match status" value="1"/>
</dbReference>
<dbReference type="NCBIfam" id="TIGR02315">
    <property type="entry name" value="ABC_phnC"/>
    <property type="match status" value="1"/>
</dbReference>
<sequence>MSIPTIIVERLNKNFGHSRVLEDVSFEITPGEIVALIGPSGSGKSTLMRHLVGLTCCNRDRGGRVSLLGREIQASGRLRRASRGQRCRVGYIFQQFNLVNRLSVLTNVLIGQLGRMPRARALLGRFSDEERQRALQCLARVGLEGMAYQRANTLSGGQQQRVAIARVLMQDADVILADEPIASLDPRSAREVMEILERIHAEDGRTVVITLHQVDIARRYCHRAIALKDGRLYFDGKTSELTDARLKTLYENAGLDELRAGSQPDLPSPLREPSYTQAQTAVSAQVVHS</sequence>
<feature type="region of interest" description="Disordered" evidence="8">
    <location>
        <begin position="259"/>
        <end position="282"/>
    </location>
</feature>
<dbReference type="SMART" id="SM00382">
    <property type="entry name" value="AAA"/>
    <property type="match status" value="1"/>
</dbReference>
<evidence type="ECO:0000256" key="2">
    <source>
        <dbReference type="ARBA" id="ARBA00022448"/>
    </source>
</evidence>
<protein>
    <submittedName>
        <fullName evidence="10">Phosphonate ABC transporter ATP-binding protein</fullName>
    </submittedName>
</protein>
<evidence type="ECO:0000256" key="7">
    <source>
        <dbReference type="ARBA" id="ARBA00023136"/>
    </source>
</evidence>
<gene>
    <name evidence="10" type="primary">phnC</name>
    <name evidence="10" type="ORF">NFG58_18950</name>
</gene>
<evidence type="ECO:0000256" key="3">
    <source>
        <dbReference type="ARBA" id="ARBA00022475"/>
    </source>
</evidence>
<dbReference type="Pfam" id="PF00005">
    <property type="entry name" value="ABC_tran"/>
    <property type="match status" value="1"/>
</dbReference>
<accession>A0AAU7KH02</accession>
<organism evidence="10">
    <name type="scientific">Halomonas sp. RT37</name>
    <dbReference type="NCBI Taxonomy" id="2950872"/>
    <lineage>
        <taxon>Bacteria</taxon>
        <taxon>Pseudomonadati</taxon>
        <taxon>Pseudomonadota</taxon>
        <taxon>Gammaproteobacteria</taxon>
        <taxon>Oceanospirillales</taxon>
        <taxon>Halomonadaceae</taxon>
        <taxon>Halomonas</taxon>
    </lineage>
</organism>
<proteinExistence type="predicted"/>
<dbReference type="InterPro" id="IPR012693">
    <property type="entry name" value="ABC_transpr_PhnC"/>
</dbReference>
<dbReference type="CDD" id="cd03256">
    <property type="entry name" value="ABC_PhnC_transporter"/>
    <property type="match status" value="1"/>
</dbReference>
<dbReference type="GO" id="GO:0015416">
    <property type="term" value="F:ABC-type phosphonate transporter activity"/>
    <property type="evidence" value="ECO:0007669"/>
    <property type="project" value="InterPro"/>
</dbReference>
<dbReference type="InterPro" id="IPR003439">
    <property type="entry name" value="ABC_transporter-like_ATP-bd"/>
</dbReference>
<evidence type="ECO:0000256" key="8">
    <source>
        <dbReference type="SAM" id="MobiDB-lite"/>
    </source>
</evidence>
<evidence type="ECO:0000256" key="1">
    <source>
        <dbReference type="ARBA" id="ARBA00004417"/>
    </source>
</evidence>
<keyword evidence="4" id="KW-0547">Nucleotide-binding</keyword>
<dbReference type="AlphaFoldDB" id="A0AAU7KH02"/>
<evidence type="ECO:0000256" key="5">
    <source>
        <dbReference type="ARBA" id="ARBA00022840"/>
    </source>
</evidence>
<evidence type="ECO:0000256" key="4">
    <source>
        <dbReference type="ARBA" id="ARBA00022741"/>
    </source>
</evidence>
<name>A0AAU7KH02_9GAMM</name>
<dbReference type="RefSeq" id="WP_108133444.1">
    <property type="nucleotide sequence ID" value="NZ_CP098827.1"/>
</dbReference>
<dbReference type="PANTHER" id="PTHR43166:SF6">
    <property type="entry name" value="PHOSPHONATES IMPORT ATP-BINDING PROTEIN PHNC"/>
    <property type="match status" value="1"/>
</dbReference>
<dbReference type="SUPFAM" id="SSF52540">
    <property type="entry name" value="P-loop containing nucleoside triphosphate hydrolases"/>
    <property type="match status" value="1"/>
</dbReference>
<dbReference type="Gene3D" id="3.40.50.300">
    <property type="entry name" value="P-loop containing nucleotide triphosphate hydrolases"/>
    <property type="match status" value="1"/>
</dbReference>
<dbReference type="InterPro" id="IPR050086">
    <property type="entry name" value="MetN_ABC_transporter-like"/>
</dbReference>
<evidence type="ECO:0000259" key="9">
    <source>
        <dbReference type="PROSITE" id="PS50893"/>
    </source>
</evidence>
<dbReference type="GO" id="GO:0005886">
    <property type="term" value="C:plasma membrane"/>
    <property type="evidence" value="ECO:0007669"/>
    <property type="project" value="UniProtKB-SubCell"/>
</dbReference>
<keyword evidence="5 10" id="KW-0067">ATP-binding</keyword>
<dbReference type="InterPro" id="IPR003593">
    <property type="entry name" value="AAA+_ATPase"/>
</dbReference>
<dbReference type="InterPro" id="IPR017871">
    <property type="entry name" value="ABC_transporter-like_CS"/>
</dbReference>
<dbReference type="GO" id="GO:0016887">
    <property type="term" value="F:ATP hydrolysis activity"/>
    <property type="evidence" value="ECO:0007669"/>
    <property type="project" value="InterPro"/>
</dbReference>
<keyword evidence="6" id="KW-1278">Translocase</keyword>